<evidence type="ECO:0000256" key="11">
    <source>
        <dbReference type="ARBA" id="ARBA00029590"/>
    </source>
</evidence>
<dbReference type="NCBIfam" id="TIGR00131">
    <property type="entry name" value="gal_kin"/>
    <property type="match status" value="1"/>
</dbReference>
<dbReference type="Gene3D" id="3.30.230.10">
    <property type="match status" value="1"/>
</dbReference>
<dbReference type="EC" id="2.7.1.6" evidence="3"/>
<dbReference type="Proteomes" id="UP000736335">
    <property type="component" value="Unassembled WGS sequence"/>
</dbReference>
<dbReference type="SUPFAM" id="SSF54211">
    <property type="entry name" value="Ribosomal protein S5 domain 2-like"/>
    <property type="match status" value="1"/>
</dbReference>
<evidence type="ECO:0000256" key="4">
    <source>
        <dbReference type="ARBA" id="ARBA00019487"/>
    </source>
</evidence>
<evidence type="ECO:0000256" key="1">
    <source>
        <dbReference type="ARBA" id="ARBA00004947"/>
    </source>
</evidence>
<evidence type="ECO:0000313" key="16">
    <source>
        <dbReference type="EMBL" id="KAF9778910.1"/>
    </source>
</evidence>
<keyword evidence="6" id="KW-0547">Nucleotide-binding</keyword>
<dbReference type="PANTHER" id="PTHR10457:SF7">
    <property type="entry name" value="GALACTOKINASE-RELATED"/>
    <property type="match status" value="1"/>
</dbReference>
<dbReference type="EMBL" id="WIUZ02000021">
    <property type="protein sequence ID" value="KAF9778910.1"/>
    <property type="molecule type" value="Genomic_DNA"/>
</dbReference>
<dbReference type="GO" id="GO:0005524">
    <property type="term" value="F:ATP binding"/>
    <property type="evidence" value="ECO:0007669"/>
    <property type="project" value="UniProtKB-KW"/>
</dbReference>
<comment type="similarity">
    <text evidence="2">Belongs to the GHMP kinase family. GalK subfamily.</text>
</comment>
<dbReference type="GO" id="GO:0006012">
    <property type="term" value="P:galactose metabolic process"/>
    <property type="evidence" value="ECO:0007669"/>
    <property type="project" value="UniProtKB-KW"/>
</dbReference>
<dbReference type="InterPro" id="IPR019539">
    <property type="entry name" value="GalKase_N"/>
</dbReference>
<comment type="caution">
    <text evidence="16">The sequence shown here is derived from an EMBL/GenBank/DDBJ whole genome shotgun (WGS) entry which is preliminary data.</text>
</comment>
<keyword evidence="9" id="KW-0299">Galactose metabolism</keyword>
<dbReference type="Pfam" id="PF08544">
    <property type="entry name" value="GHMP_kinases_C"/>
    <property type="match status" value="1"/>
</dbReference>
<comment type="pathway">
    <text evidence="1">Carbohydrate metabolism; galactose metabolism.</text>
</comment>
<keyword evidence="10" id="KW-0119">Carbohydrate metabolism</keyword>
<evidence type="ECO:0000256" key="2">
    <source>
        <dbReference type="ARBA" id="ARBA00006566"/>
    </source>
</evidence>
<feature type="domain" description="Galactokinase N-terminal" evidence="15">
    <location>
        <begin position="30"/>
        <end position="79"/>
    </location>
</feature>
<evidence type="ECO:0000256" key="10">
    <source>
        <dbReference type="ARBA" id="ARBA00023277"/>
    </source>
</evidence>
<dbReference type="PRINTS" id="PR00959">
    <property type="entry name" value="MEVGALKINASE"/>
</dbReference>
<dbReference type="Gene3D" id="3.30.70.3170">
    <property type="match status" value="1"/>
</dbReference>
<dbReference type="AlphaFoldDB" id="A0A9P6L1R3"/>
<dbReference type="InterPro" id="IPR020568">
    <property type="entry name" value="Ribosomal_Su5_D2-typ_SF"/>
</dbReference>
<dbReference type="InterPro" id="IPR006204">
    <property type="entry name" value="GHMP_kinase_N_dom"/>
</dbReference>
<proteinExistence type="inferred from homology"/>
<dbReference type="PRINTS" id="PR00473">
    <property type="entry name" value="GALCTOKINASE"/>
</dbReference>
<dbReference type="PROSITE" id="PS00106">
    <property type="entry name" value="GALACTOKINASE"/>
    <property type="match status" value="1"/>
</dbReference>
<reference evidence="16" key="1">
    <citation type="journal article" date="2020" name="Nat. Commun.">
        <title>Large-scale genome sequencing of mycorrhizal fungi provides insights into the early evolution of symbiotic traits.</title>
        <authorList>
            <person name="Miyauchi S."/>
            <person name="Kiss E."/>
            <person name="Kuo A."/>
            <person name="Drula E."/>
            <person name="Kohler A."/>
            <person name="Sanchez-Garcia M."/>
            <person name="Morin E."/>
            <person name="Andreopoulos B."/>
            <person name="Barry K.W."/>
            <person name="Bonito G."/>
            <person name="Buee M."/>
            <person name="Carver A."/>
            <person name="Chen C."/>
            <person name="Cichocki N."/>
            <person name="Clum A."/>
            <person name="Culley D."/>
            <person name="Crous P.W."/>
            <person name="Fauchery L."/>
            <person name="Girlanda M."/>
            <person name="Hayes R.D."/>
            <person name="Keri Z."/>
            <person name="LaButti K."/>
            <person name="Lipzen A."/>
            <person name="Lombard V."/>
            <person name="Magnuson J."/>
            <person name="Maillard F."/>
            <person name="Murat C."/>
            <person name="Nolan M."/>
            <person name="Ohm R.A."/>
            <person name="Pangilinan J."/>
            <person name="Pereira M.F."/>
            <person name="Perotto S."/>
            <person name="Peter M."/>
            <person name="Pfister S."/>
            <person name="Riley R."/>
            <person name="Sitrit Y."/>
            <person name="Stielow J.B."/>
            <person name="Szollosi G."/>
            <person name="Zifcakova L."/>
            <person name="Stursova M."/>
            <person name="Spatafora J.W."/>
            <person name="Tedersoo L."/>
            <person name="Vaario L.M."/>
            <person name="Yamada A."/>
            <person name="Yan M."/>
            <person name="Wang P."/>
            <person name="Xu J."/>
            <person name="Bruns T."/>
            <person name="Baldrian P."/>
            <person name="Vilgalys R."/>
            <person name="Dunand C."/>
            <person name="Henrissat B."/>
            <person name="Grigoriev I.V."/>
            <person name="Hibbett D."/>
            <person name="Nagy L.G."/>
            <person name="Martin F.M."/>
        </authorList>
    </citation>
    <scope>NUCLEOTIDE SEQUENCE</scope>
    <source>
        <strain evidence="16">UH-Tt-Lm1</strain>
    </source>
</reference>
<keyword evidence="7" id="KW-0418">Kinase</keyword>
<dbReference type="OrthoDB" id="187738at2759"/>
<sequence length="533" mass="58325">MAELLVPVYTSIDQVNERNEQTQKRIKVAEEFRARYGRNPTYIARAPGRVNLIGEHIDYALFGVFPAAIERDILIALAPRPLNDQPGVIVANADPKYAEQRFSPSRAIATAGARDQDAWLIDINTNELRWDSYVKAGYYGVLNNFFREGESDPTPVDMLISGTIPAGSGLSSSAAIVVASTLGFLAVNDKLNGMTKGRLVEIAVANEKRVGVNSGGMDQAASVISTPNSALYISFYPTLSAQLIELPTERTDPPAVFVIANSLVVSDKAVSAKTQYNLRVVETLVGARILANRLGVKIGRQEKVTFREVLGRWISGDERESGKEIEMEKGLESILEEVESLKPPPETVASGQLGVTMEEMINLSGLPQSEFHQLYLSWVEVEATHFHLYNRARHVFSEALRVLQFRNLCLKSQPCSQPSSAEETLQALGNLMNESHRSCSDLFDCSCPELDELTALARASGAYGSRLTGAGWGGCTVSLVSESKVEDFKNKLRAGYSRYRDLTGEKLNEVVFATKPSSGAFVLQLEVLGVAQK</sequence>
<keyword evidence="17" id="KW-1185">Reference proteome</keyword>
<evidence type="ECO:0000259" key="15">
    <source>
        <dbReference type="Pfam" id="PF10509"/>
    </source>
</evidence>
<keyword evidence="5" id="KW-0808">Transferase</keyword>
<dbReference type="PANTHER" id="PTHR10457">
    <property type="entry name" value="MEVALONATE KINASE/GALACTOKINASE"/>
    <property type="match status" value="1"/>
</dbReference>
<feature type="domain" description="GHMP kinase N-terminal" evidence="13">
    <location>
        <begin position="140"/>
        <end position="224"/>
    </location>
</feature>
<accession>A0A9P6L1R3</accession>
<evidence type="ECO:0000256" key="7">
    <source>
        <dbReference type="ARBA" id="ARBA00022777"/>
    </source>
</evidence>
<keyword evidence="8" id="KW-0067">ATP-binding</keyword>
<feature type="domain" description="GHMP kinase C-terminal" evidence="14">
    <location>
        <begin position="422"/>
        <end position="496"/>
    </location>
</feature>
<protein>
    <recommendedName>
        <fullName evidence="4">Galactokinase</fullName>
        <ecNumber evidence="3">2.7.1.6</ecNumber>
    </recommendedName>
    <alternativeName>
        <fullName evidence="11">Galactose kinase</fullName>
    </alternativeName>
</protein>
<dbReference type="PROSITE" id="PS00627">
    <property type="entry name" value="GHMP_KINASES_ATP"/>
    <property type="match status" value="1"/>
</dbReference>
<reference evidence="16" key="2">
    <citation type="submission" date="2020-11" db="EMBL/GenBank/DDBJ databases">
        <authorList>
            <consortium name="DOE Joint Genome Institute"/>
            <person name="Kuo A."/>
            <person name="Miyauchi S."/>
            <person name="Kiss E."/>
            <person name="Drula E."/>
            <person name="Kohler A."/>
            <person name="Sanchez-Garcia M."/>
            <person name="Andreopoulos B."/>
            <person name="Barry K.W."/>
            <person name="Bonito G."/>
            <person name="Buee M."/>
            <person name="Carver A."/>
            <person name="Chen C."/>
            <person name="Cichocki N."/>
            <person name="Clum A."/>
            <person name="Culley D."/>
            <person name="Crous P.W."/>
            <person name="Fauchery L."/>
            <person name="Girlanda M."/>
            <person name="Hayes R."/>
            <person name="Keri Z."/>
            <person name="Labutti K."/>
            <person name="Lipzen A."/>
            <person name="Lombard V."/>
            <person name="Magnuson J."/>
            <person name="Maillard F."/>
            <person name="Morin E."/>
            <person name="Murat C."/>
            <person name="Nolan M."/>
            <person name="Ohm R."/>
            <person name="Pangilinan J."/>
            <person name="Pereira M."/>
            <person name="Perotto S."/>
            <person name="Peter M."/>
            <person name="Riley R."/>
            <person name="Sitrit Y."/>
            <person name="Stielow B."/>
            <person name="Szollosi G."/>
            <person name="Zifcakova L."/>
            <person name="Stursova M."/>
            <person name="Spatafora J.W."/>
            <person name="Tedersoo L."/>
            <person name="Vaario L.-M."/>
            <person name="Yamada A."/>
            <person name="Yan M."/>
            <person name="Wang P."/>
            <person name="Xu J."/>
            <person name="Bruns T."/>
            <person name="Baldrian P."/>
            <person name="Vilgalys R."/>
            <person name="Henrissat B."/>
            <person name="Grigoriev I.V."/>
            <person name="Hibbett D."/>
            <person name="Nagy L.G."/>
            <person name="Martin F.M."/>
        </authorList>
    </citation>
    <scope>NUCLEOTIDE SEQUENCE</scope>
    <source>
        <strain evidence="16">UH-Tt-Lm1</strain>
    </source>
</reference>
<dbReference type="PIRSF" id="PIRSF000530">
    <property type="entry name" value="Galactokinase"/>
    <property type="match status" value="1"/>
</dbReference>
<organism evidence="16 17">
    <name type="scientific">Thelephora terrestris</name>
    <dbReference type="NCBI Taxonomy" id="56493"/>
    <lineage>
        <taxon>Eukaryota</taxon>
        <taxon>Fungi</taxon>
        <taxon>Dikarya</taxon>
        <taxon>Basidiomycota</taxon>
        <taxon>Agaricomycotina</taxon>
        <taxon>Agaricomycetes</taxon>
        <taxon>Thelephorales</taxon>
        <taxon>Thelephoraceae</taxon>
        <taxon>Thelephora</taxon>
    </lineage>
</organism>
<dbReference type="InterPro" id="IPR000705">
    <property type="entry name" value="Galactokinase"/>
</dbReference>
<evidence type="ECO:0000259" key="14">
    <source>
        <dbReference type="Pfam" id="PF08544"/>
    </source>
</evidence>
<dbReference type="InterPro" id="IPR013750">
    <property type="entry name" value="GHMP_kinase_C_dom"/>
</dbReference>
<dbReference type="InterPro" id="IPR006203">
    <property type="entry name" value="GHMP_knse_ATP-bd_CS"/>
</dbReference>
<dbReference type="GO" id="GO:0005829">
    <property type="term" value="C:cytosol"/>
    <property type="evidence" value="ECO:0007669"/>
    <property type="project" value="TreeGrafter"/>
</dbReference>
<evidence type="ECO:0000313" key="17">
    <source>
        <dbReference type="Proteomes" id="UP000736335"/>
    </source>
</evidence>
<evidence type="ECO:0000256" key="8">
    <source>
        <dbReference type="ARBA" id="ARBA00022840"/>
    </source>
</evidence>
<evidence type="ECO:0000259" key="13">
    <source>
        <dbReference type="Pfam" id="PF00288"/>
    </source>
</evidence>
<gene>
    <name evidence="16" type="ORF">BJ322DRAFT_461501</name>
</gene>
<dbReference type="InterPro" id="IPR019741">
    <property type="entry name" value="Galactokinase_CS"/>
</dbReference>
<evidence type="ECO:0000256" key="3">
    <source>
        <dbReference type="ARBA" id="ARBA00012315"/>
    </source>
</evidence>
<evidence type="ECO:0000256" key="5">
    <source>
        <dbReference type="ARBA" id="ARBA00022679"/>
    </source>
</evidence>
<evidence type="ECO:0000256" key="9">
    <source>
        <dbReference type="ARBA" id="ARBA00023144"/>
    </source>
</evidence>
<name>A0A9P6L1R3_9AGAM</name>
<dbReference type="GO" id="GO:0004335">
    <property type="term" value="F:galactokinase activity"/>
    <property type="evidence" value="ECO:0007669"/>
    <property type="project" value="UniProtKB-EC"/>
</dbReference>
<dbReference type="InterPro" id="IPR036554">
    <property type="entry name" value="GHMP_kinase_C_sf"/>
</dbReference>
<dbReference type="FunFam" id="1.20.1440.340:FF:000003">
    <property type="entry name" value="GAL1p Galactokinase"/>
    <property type="match status" value="1"/>
</dbReference>
<dbReference type="SUPFAM" id="SSF55060">
    <property type="entry name" value="GHMP Kinase, C-terminal domain"/>
    <property type="match status" value="1"/>
</dbReference>
<dbReference type="Pfam" id="PF00288">
    <property type="entry name" value="GHMP_kinases_N"/>
    <property type="match status" value="1"/>
</dbReference>
<dbReference type="InterPro" id="IPR014721">
    <property type="entry name" value="Ribsml_uS5_D2-typ_fold_subgr"/>
</dbReference>
<dbReference type="Gene3D" id="1.20.1440.340">
    <property type="match status" value="1"/>
</dbReference>
<evidence type="ECO:0000256" key="6">
    <source>
        <dbReference type="ARBA" id="ARBA00022741"/>
    </source>
</evidence>
<dbReference type="Pfam" id="PF10509">
    <property type="entry name" value="GalKase_gal_bdg"/>
    <property type="match status" value="1"/>
</dbReference>
<dbReference type="InterPro" id="IPR006206">
    <property type="entry name" value="Mevalonate/galactokinase"/>
</dbReference>
<evidence type="ECO:0000256" key="12">
    <source>
        <dbReference type="ARBA" id="ARBA00049538"/>
    </source>
</evidence>
<comment type="catalytic activity">
    <reaction evidence="12">
        <text>alpha-D-galactose + ATP = alpha-D-galactose 1-phosphate + ADP + H(+)</text>
        <dbReference type="Rhea" id="RHEA:13553"/>
        <dbReference type="ChEBI" id="CHEBI:15378"/>
        <dbReference type="ChEBI" id="CHEBI:28061"/>
        <dbReference type="ChEBI" id="CHEBI:30616"/>
        <dbReference type="ChEBI" id="CHEBI:58336"/>
        <dbReference type="ChEBI" id="CHEBI:456216"/>
        <dbReference type="EC" id="2.7.1.6"/>
    </reaction>
    <physiologicalReaction direction="left-to-right" evidence="12">
        <dbReference type="Rhea" id="RHEA:13554"/>
    </physiologicalReaction>
</comment>